<sequence>MNKVLVTGGMGYIGSHTCVQLINAGLTPIILDNLCNSKREVLSRIETLSKQQPAFYEGDVRDRAVLEKIFSEHKIDSVIHFAGLKAVGESVEKPYEYYDNNVTGSLVLIDVMRKAGVKSIVFSSSATVYGEPSVMPIDENTPTGDVTNPYGRSKFMVEECYRDIQLAAPDLSVTLLRYFNPVGAHPSGLMGEDPQGIPNNLMPFIAQVAVGRRDSLSVFGDDYPTPDGTGVRDYIHVMDLADGHVAALTKIGEQAGLHIFNLGTGKGSSVLEMVKAFSQASGKEIAYQICPRRNGDIAECWAATDKAEKVLGWKATRSIDDMTADTWNWQSNNPKGYDQ</sequence>
<reference evidence="12" key="1">
    <citation type="submission" date="2023-07" db="EMBL/GenBank/DDBJ databases">
        <title>Draft genome sequence of Agarivorans aestuarii strain ZMCS4, a CAZymes producing bacteria isolated from the marine brown algae Clodostephus spongiosus.</title>
        <authorList>
            <person name="Lorente B."/>
            <person name="Cabral C."/>
            <person name="Frias J."/>
            <person name="Faria J."/>
            <person name="Toubarro D."/>
        </authorList>
    </citation>
    <scope>NUCLEOTIDE SEQUENCE [LARGE SCALE GENOMIC DNA]</scope>
    <source>
        <strain evidence="12">ZMCS4</strain>
    </source>
</reference>
<dbReference type="InterPro" id="IPR016040">
    <property type="entry name" value="NAD(P)-bd_dom"/>
</dbReference>
<keyword evidence="7 9" id="KW-0520">NAD</keyword>
<comment type="cofactor">
    <cofactor evidence="2 9">
        <name>NAD(+)</name>
        <dbReference type="ChEBI" id="CHEBI:57540"/>
    </cofactor>
</comment>
<dbReference type="InterPro" id="IPR036291">
    <property type="entry name" value="NAD(P)-bd_dom_sf"/>
</dbReference>
<dbReference type="Proteomes" id="UP001310248">
    <property type="component" value="Unassembled WGS sequence"/>
</dbReference>
<dbReference type="InterPro" id="IPR005886">
    <property type="entry name" value="UDP_G4E"/>
</dbReference>
<organism evidence="11 12">
    <name type="scientific">Agarivorans aestuarii</name>
    <dbReference type="NCBI Taxonomy" id="1563703"/>
    <lineage>
        <taxon>Bacteria</taxon>
        <taxon>Pseudomonadati</taxon>
        <taxon>Pseudomonadota</taxon>
        <taxon>Gammaproteobacteria</taxon>
        <taxon>Alteromonadales</taxon>
        <taxon>Alteromonadaceae</taxon>
        <taxon>Agarivorans</taxon>
    </lineage>
</organism>
<evidence type="ECO:0000313" key="12">
    <source>
        <dbReference type="Proteomes" id="UP001310248"/>
    </source>
</evidence>
<proteinExistence type="inferred from homology"/>
<comment type="similarity">
    <text evidence="4 9">Belongs to the NAD(P)-dependent epimerase/dehydratase family.</text>
</comment>
<name>A0ABU7G1K3_9ALTE</name>
<dbReference type="GO" id="GO:0003978">
    <property type="term" value="F:UDP-glucose 4-epimerase activity"/>
    <property type="evidence" value="ECO:0007669"/>
    <property type="project" value="UniProtKB-EC"/>
</dbReference>
<evidence type="ECO:0000256" key="6">
    <source>
        <dbReference type="ARBA" id="ARBA00018569"/>
    </source>
</evidence>
<evidence type="ECO:0000256" key="2">
    <source>
        <dbReference type="ARBA" id="ARBA00001911"/>
    </source>
</evidence>
<dbReference type="Gene3D" id="3.90.25.10">
    <property type="entry name" value="UDP-galactose 4-epimerase, domain 1"/>
    <property type="match status" value="1"/>
</dbReference>
<dbReference type="Gene3D" id="3.40.50.720">
    <property type="entry name" value="NAD(P)-binding Rossmann-like Domain"/>
    <property type="match status" value="1"/>
</dbReference>
<evidence type="ECO:0000256" key="5">
    <source>
        <dbReference type="ARBA" id="ARBA00013189"/>
    </source>
</evidence>
<evidence type="ECO:0000256" key="8">
    <source>
        <dbReference type="ARBA" id="ARBA00023235"/>
    </source>
</evidence>
<comment type="subunit">
    <text evidence="9">Homodimer.</text>
</comment>
<evidence type="ECO:0000256" key="7">
    <source>
        <dbReference type="ARBA" id="ARBA00023027"/>
    </source>
</evidence>
<dbReference type="SUPFAM" id="SSF51735">
    <property type="entry name" value="NAD(P)-binding Rossmann-fold domains"/>
    <property type="match status" value="1"/>
</dbReference>
<protein>
    <recommendedName>
        <fullName evidence="6 9">UDP-glucose 4-epimerase</fullName>
        <ecNumber evidence="5 9">5.1.3.2</ecNumber>
    </recommendedName>
</protein>
<evidence type="ECO:0000259" key="10">
    <source>
        <dbReference type="Pfam" id="PF16363"/>
    </source>
</evidence>
<evidence type="ECO:0000256" key="1">
    <source>
        <dbReference type="ARBA" id="ARBA00000083"/>
    </source>
</evidence>
<feature type="domain" description="NAD(P)-binding" evidence="10">
    <location>
        <begin position="5"/>
        <end position="325"/>
    </location>
</feature>
<evidence type="ECO:0000256" key="3">
    <source>
        <dbReference type="ARBA" id="ARBA00004947"/>
    </source>
</evidence>
<accession>A0ABU7G1K3</accession>
<comment type="pathway">
    <text evidence="3 9">Carbohydrate metabolism; galactose metabolism.</text>
</comment>
<evidence type="ECO:0000256" key="9">
    <source>
        <dbReference type="RuleBase" id="RU366046"/>
    </source>
</evidence>
<dbReference type="CDD" id="cd05247">
    <property type="entry name" value="UDP_G4E_1_SDR_e"/>
    <property type="match status" value="1"/>
</dbReference>
<evidence type="ECO:0000313" key="11">
    <source>
        <dbReference type="EMBL" id="MEE1672844.1"/>
    </source>
</evidence>
<dbReference type="RefSeq" id="WP_329774265.1">
    <property type="nucleotide sequence ID" value="NZ_JAYDYW010000004.1"/>
</dbReference>
<comment type="catalytic activity">
    <reaction evidence="1 9">
        <text>UDP-alpha-D-glucose = UDP-alpha-D-galactose</text>
        <dbReference type="Rhea" id="RHEA:22168"/>
        <dbReference type="ChEBI" id="CHEBI:58885"/>
        <dbReference type="ChEBI" id="CHEBI:66914"/>
        <dbReference type="EC" id="5.1.3.2"/>
    </reaction>
</comment>
<comment type="caution">
    <text evidence="11">The sequence shown here is derived from an EMBL/GenBank/DDBJ whole genome shotgun (WGS) entry which is preliminary data.</text>
</comment>
<keyword evidence="12" id="KW-1185">Reference proteome</keyword>
<evidence type="ECO:0000256" key="4">
    <source>
        <dbReference type="ARBA" id="ARBA00007637"/>
    </source>
</evidence>
<dbReference type="PANTHER" id="PTHR43725:SF47">
    <property type="entry name" value="UDP-GLUCOSE 4-EPIMERASE"/>
    <property type="match status" value="1"/>
</dbReference>
<dbReference type="EMBL" id="JAYDYW010000004">
    <property type="protein sequence ID" value="MEE1672844.1"/>
    <property type="molecule type" value="Genomic_DNA"/>
</dbReference>
<dbReference type="Pfam" id="PF16363">
    <property type="entry name" value="GDP_Man_Dehyd"/>
    <property type="match status" value="1"/>
</dbReference>
<dbReference type="PANTHER" id="PTHR43725">
    <property type="entry name" value="UDP-GLUCOSE 4-EPIMERASE"/>
    <property type="match status" value="1"/>
</dbReference>
<dbReference type="NCBIfam" id="TIGR01179">
    <property type="entry name" value="galE"/>
    <property type="match status" value="1"/>
</dbReference>
<gene>
    <name evidence="11" type="primary">galE</name>
    <name evidence="11" type="ORF">SNR37_002254</name>
</gene>
<dbReference type="EC" id="5.1.3.2" evidence="5 9"/>
<dbReference type="NCBIfam" id="NF007956">
    <property type="entry name" value="PRK10675.1"/>
    <property type="match status" value="1"/>
</dbReference>
<keyword evidence="9" id="KW-0119">Carbohydrate metabolism</keyword>
<keyword evidence="8 9" id="KW-0413">Isomerase</keyword>